<dbReference type="Proteomes" id="UP000774804">
    <property type="component" value="Unassembled WGS sequence"/>
</dbReference>
<dbReference type="InterPro" id="IPR036704">
    <property type="entry name" value="RraA/RraA-like_sf"/>
</dbReference>
<comment type="cofactor">
    <cofactor evidence="1">
        <name>Mg(2+)</name>
        <dbReference type="ChEBI" id="CHEBI:18420"/>
    </cofactor>
</comment>
<dbReference type="EMBL" id="RCMI01000073">
    <property type="protein sequence ID" value="KAG2937773.1"/>
    <property type="molecule type" value="Genomic_DNA"/>
</dbReference>
<evidence type="ECO:0000313" key="9">
    <source>
        <dbReference type="Proteomes" id="UP000251314"/>
    </source>
</evidence>
<dbReference type="GO" id="GO:0046872">
    <property type="term" value="F:metal ion binding"/>
    <property type="evidence" value="ECO:0007669"/>
    <property type="project" value="UniProtKB-KW"/>
</dbReference>
<dbReference type="EMBL" id="RCMV01000065">
    <property type="protein sequence ID" value="KAG3226163.1"/>
    <property type="molecule type" value="Genomic_DNA"/>
</dbReference>
<dbReference type="Gene3D" id="3.50.30.40">
    <property type="entry name" value="Ribonuclease E inhibitor RraA/RraA-like"/>
    <property type="match status" value="1"/>
</dbReference>
<dbReference type="EMBL" id="RCMG01000080">
    <property type="protein sequence ID" value="KAG2864421.1"/>
    <property type="molecule type" value="Genomic_DNA"/>
</dbReference>
<dbReference type="Proteomes" id="UP000251314">
    <property type="component" value="Unassembled WGS sequence"/>
</dbReference>
<protein>
    <submittedName>
        <fullName evidence="8">Uncharacterized protein</fullName>
    </submittedName>
</protein>
<accession>A0A329SJZ0</accession>
<keyword evidence="1" id="KW-0460">Magnesium</keyword>
<dbReference type="Proteomes" id="UP000735874">
    <property type="component" value="Unassembled WGS sequence"/>
</dbReference>
<evidence type="ECO:0000313" key="3">
    <source>
        <dbReference type="EMBL" id="KAG2937773.1"/>
    </source>
</evidence>
<dbReference type="PANTHER" id="PTHR33254">
    <property type="entry name" value="4-HYDROXY-4-METHYL-2-OXOGLUTARATE ALDOLASE 3-RELATED"/>
    <property type="match status" value="1"/>
</dbReference>
<dbReference type="VEuPathDB" id="FungiDB:PC110_g7716"/>
<evidence type="ECO:0000313" key="6">
    <source>
        <dbReference type="EMBL" id="KAG3226163.1"/>
    </source>
</evidence>
<dbReference type="EMBL" id="MJFZ01000152">
    <property type="protein sequence ID" value="RAW36008.1"/>
    <property type="molecule type" value="Genomic_DNA"/>
</dbReference>
<dbReference type="Proteomes" id="UP000697107">
    <property type="component" value="Unassembled WGS sequence"/>
</dbReference>
<dbReference type="SUPFAM" id="SSF89562">
    <property type="entry name" value="RraA-like"/>
    <property type="match status" value="1"/>
</dbReference>
<dbReference type="Pfam" id="PF03737">
    <property type="entry name" value="RraA-like"/>
    <property type="match status" value="1"/>
</dbReference>
<feature type="binding site" evidence="1">
    <location>
        <position position="124"/>
    </location>
    <ligand>
        <name>Mg(2+)</name>
        <dbReference type="ChEBI" id="CHEBI:18420"/>
    </ligand>
</feature>
<evidence type="ECO:0000313" key="5">
    <source>
        <dbReference type="EMBL" id="KAG2993352.1"/>
    </source>
</evidence>
<organism evidence="8 9">
    <name type="scientific">Phytophthora cactorum</name>
    <dbReference type="NCBI Taxonomy" id="29920"/>
    <lineage>
        <taxon>Eukaryota</taxon>
        <taxon>Sar</taxon>
        <taxon>Stramenopiles</taxon>
        <taxon>Oomycota</taxon>
        <taxon>Peronosporomycetes</taxon>
        <taxon>Peronosporales</taxon>
        <taxon>Peronosporaceae</taxon>
        <taxon>Phytophthora</taxon>
    </lineage>
</organism>
<keyword evidence="1" id="KW-0479">Metal-binding</keyword>
<reference evidence="2" key="2">
    <citation type="submission" date="2018-10" db="EMBL/GenBank/DDBJ databases">
        <title>Effector identification in a new, highly contiguous assembly of the strawberry crown rot pathogen Phytophthora cactorum.</title>
        <authorList>
            <person name="Armitage A.D."/>
            <person name="Nellist C.F."/>
            <person name="Bates H."/>
            <person name="Vickerstaff R.J."/>
            <person name="Harrison R.J."/>
        </authorList>
    </citation>
    <scope>NUCLEOTIDE SEQUENCE</scope>
    <source>
        <strain evidence="2">15-7</strain>
        <strain evidence="3">4032</strain>
        <strain evidence="4">4040</strain>
        <strain evidence="5">P415</strain>
        <strain evidence="6">P421</strain>
    </source>
</reference>
<dbReference type="GO" id="GO:0047443">
    <property type="term" value="F:4-hydroxy-4-methyl-2-oxoglutarate aldolase activity"/>
    <property type="evidence" value="ECO:0007669"/>
    <property type="project" value="TreeGrafter"/>
</dbReference>
<evidence type="ECO:0000313" key="7">
    <source>
        <dbReference type="EMBL" id="KAG6969188.1"/>
    </source>
</evidence>
<dbReference type="Proteomes" id="UP000688947">
    <property type="component" value="Unassembled WGS sequence"/>
</dbReference>
<dbReference type="CDD" id="cd16841">
    <property type="entry name" value="RraA_family"/>
    <property type="match status" value="1"/>
</dbReference>
<dbReference type="InterPro" id="IPR005493">
    <property type="entry name" value="RraA/RraA-like"/>
</dbReference>
<evidence type="ECO:0000313" key="8">
    <source>
        <dbReference type="EMBL" id="RAW36008.1"/>
    </source>
</evidence>
<sequence>MTTSPLVAPDVQQRLAKLSVCAIADAMAKLKIQGHLVDVSLMRGIKVPLDTDICGPAFTVQVVPAMGPAVKKLPFHYVDKTERGQVIAISAPNGSTSGVFGGLLATASKARGVAGIVTDGRVRDVQEISSMGFPAFSRGTSVHGQQGTTTVVDVNCPVVVGGCVVRNNDIIRGDINGVIVVPAEHAAEVAAKAEIIEEQDNKVAEAVKQGAGLQQSFKRFRSKL</sequence>
<comment type="caution">
    <text evidence="8">The sequence shown here is derived from an EMBL/GenBank/DDBJ whole genome shotgun (WGS) entry which is preliminary data.</text>
</comment>
<dbReference type="EMBL" id="JAENGZ010000103">
    <property type="protein sequence ID" value="KAG6969188.1"/>
    <property type="molecule type" value="Genomic_DNA"/>
</dbReference>
<feature type="binding site" evidence="1">
    <location>
        <begin position="101"/>
        <end position="104"/>
    </location>
    <ligand>
        <name>substrate</name>
    </ligand>
</feature>
<keyword evidence="9" id="KW-1185">Reference proteome</keyword>
<proteinExistence type="predicted"/>
<evidence type="ECO:0000313" key="4">
    <source>
        <dbReference type="EMBL" id="KAG2953876.1"/>
    </source>
</evidence>
<dbReference type="OrthoDB" id="1476984at2759"/>
<reference evidence="8 9" key="1">
    <citation type="submission" date="2018-01" db="EMBL/GenBank/DDBJ databases">
        <title>Draft genome of the strawberry crown rot pathogen Phytophthora cactorum.</title>
        <authorList>
            <person name="Armitage A.D."/>
            <person name="Lysoe E."/>
            <person name="Nellist C.F."/>
            <person name="Harrison R.J."/>
            <person name="Brurberg M.B."/>
        </authorList>
    </citation>
    <scope>NUCLEOTIDE SEQUENCE [LARGE SCALE GENOMIC DNA]</scope>
    <source>
        <strain evidence="8 9">10300</strain>
    </source>
</reference>
<dbReference type="AlphaFoldDB" id="A0A329SJZ0"/>
<dbReference type="Proteomes" id="UP000736787">
    <property type="component" value="Unassembled WGS sequence"/>
</dbReference>
<evidence type="ECO:0000313" key="2">
    <source>
        <dbReference type="EMBL" id="KAG2864421.1"/>
    </source>
</evidence>
<evidence type="ECO:0000256" key="1">
    <source>
        <dbReference type="PIRSR" id="PIRSR605493-1"/>
    </source>
</evidence>
<feature type="binding site" evidence="1">
    <location>
        <position position="123"/>
    </location>
    <ligand>
        <name>substrate</name>
    </ligand>
</feature>
<dbReference type="GO" id="GO:0008948">
    <property type="term" value="F:oxaloacetate decarboxylase activity"/>
    <property type="evidence" value="ECO:0007669"/>
    <property type="project" value="TreeGrafter"/>
</dbReference>
<dbReference type="EMBL" id="RCMK01000020">
    <property type="protein sequence ID" value="KAG2953876.1"/>
    <property type="molecule type" value="Genomic_DNA"/>
</dbReference>
<name>A0A329SJZ0_9STRA</name>
<dbReference type="Proteomes" id="UP000760860">
    <property type="component" value="Unassembled WGS sequence"/>
</dbReference>
<dbReference type="PANTHER" id="PTHR33254:SF4">
    <property type="entry name" value="4-HYDROXY-4-METHYL-2-OXOGLUTARATE ALDOLASE 3-RELATED"/>
    <property type="match status" value="1"/>
</dbReference>
<reference evidence="7" key="3">
    <citation type="submission" date="2021-01" db="EMBL/GenBank/DDBJ databases">
        <title>Phytophthora aleatoria, a newly-described species from Pinus radiata is distinct from Phytophthora cactorum isolates based on comparative genomics.</title>
        <authorList>
            <person name="Mcdougal R."/>
            <person name="Panda P."/>
            <person name="Williams N."/>
            <person name="Studholme D.J."/>
        </authorList>
    </citation>
    <scope>NUCLEOTIDE SEQUENCE</scope>
    <source>
        <strain evidence="7">NZFS 3830</strain>
    </source>
</reference>
<dbReference type="EMBL" id="RCML01000073">
    <property type="protein sequence ID" value="KAG2993352.1"/>
    <property type="molecule type" value="Genomic_DNA"/>
</dbReference>
<dbReference type="STRING" id="29920.A0A329SJZ0"/>
<gene>
    <name evidence="7" type="ORF">JG687_00003366</name>
    <name evidence="8" type="ORF">PC110_g7716</name>
    <name evidence="2" type="ORF">PC113_g4576</name>
    <name evidence="3" type="ORF">PC115_g4052</name>
    <name evidence="4" type="ORF">PC117_g1680</name>
    <name evidence="5" type="ORF">PC118_g4059</name>
    <name evidence="6" type="ORF">PC129_g3261</name>
</gene>